<dbReference type="GO" id="GO:0003677">
    <property type="term" value="F:DNA binding"/>
    <property type="evidence" value="ECO:0007669"/>
    <property type="project" value="InterPro"/>
</dbReference>
<evidence type="ECO:0000313" key="1">
    <source>
        <dbReference type="EMBL" id="EFU79650.1"/>
    </source>
</evidence>
<dbReference type="EMBL" id="AEPY01000011">
    <property type="protein sequence ID" value="EFU79650.1"/>
    <property type="molecule type" value="Genomic_DNA"/>
</dbReference>
<dbReference type="CDD" id="cd00093">
    <property type="entry name" value="HTH_XRE"/>
    <property type="match status" value="1"/>
</dbReference>
<dbReference type="Proteomes" id="UP000005573">
    <property type="component" value="Unassembled WGS sequence"/>
</dbReference>
<accession>E6M120</accession>
<dbReference type="InterPro" id="IPR027910">
    <property type="entry name" value="YdiL_sf"/>
</dbReference>
<sequence>MNPSEFAAIRWLLGLEVEELAARLDVNERTIRRWEQGTSPVPAGVAEEMQEFFSAFLDAQDQALDMMHEIYELQGRVGIPIVDTKPGRAFTRIQYLLACMEDLDPEFVHPPSA</sequence>
<gene>
    <name evidence="1" type="ORF">HMPREF0388_1753</name>
</gene>
<comment type="caution">
    <text evidence="1">The sequence shown here is derived from an EMBL/GenBank/DDBJ whole genome shotgun (WGS) entry which is preliminary data.</text>
</comment>
<dbReference type="AlphaFoldDB" id="E6M120"/>
<name>E6M120_9ACTO</name>
<proteinExistence type="predicted"/>
<dbReference type="Gene3D" id="1.10.3100.10">
    <property type="entry name" value="Putative cytoplasmic protein"/>
    <property type="match status" value="1"/>
</dbReference>
<protein>
    <submittedName>
        <fullName evidence="1">Uncharacterized protein</fullName>
    </submittedName>
</protein>
<dbReference type="InterPro" id="IPR015060">
    <property type="entry name" value="Aca2_YdiL-like"/>
</dbReference>
<evidence type="ECO:0000313" key="2">
    <source>
        <dbReference type="Proteomes" id="UP000005573"/>
    </source>
</evidence>
<reference evidence="1 2" key="1">
    <citation type="submission" date="2010-12" db="EMBL/GenBank/DDBJ databases">
        <authorList>
            <person name="Muzny D."/>
            <person name="Qin X."/>
            <person name="Deng J."/>
            <person name="Jiang H."/>
            <person name="Liu Y."/>
            <person name="Qu J."/>
            <person name="Song X.-Z."/>
            <person name="Zhang L."/>
            <person name="Thornton R."/>
            <person name="Coyle M."/>
            <person name="Francisco L."/>
            <person name="Jackson L."/>
            <person name="Javaid M."/>
            <person name="Korchina V."/>
            <person name="Kovar C."/>
            <person name="Mata R."/>
            <person name="Mathew T."/>
            <person name="Ngo R."/>
            <person name="Nguyen L."/>
            <person name="Nguyen N."/>
            <person name="Okwuonu G."/>
            <person name="Ongeri F."/>
            <person name="Pham C."/>
            <person name="Simmons D."/>
            <person name="Wilczek-Boney K."/>
            <person name="Hale W."/>
            <person name="Jakkamsetti A."/>
            <person name="Pham P."/>
            <person name="Ruth R."/>
            <person name="San Lucas F."/>
            <person name="Warren J."/>
            <person name="Zhang J."/>
            <person name="Zhao Z."/>
            <person name="Zhou C."/>
            <person name="Zhu D."/>
            <person name="Lee S."/>
            <person name="Bess C."/>
            <person name="Blankenburg K."/>
            <person name="Forbes L."/>
            <person name="Fu Q."/>
            <person name="Gubbala S."/>
            <person name="Hirani K."/>
            <person name="Jayaseelan J.C."/>
            <person name="Lara F."/>
            <person name="Munidasa M."/>
            <person name="Palculict T."/>
            <person name="Patil S."/>
            <person name="Pu L.-L."/>
            <person name="Saada N."/>
            <person name="Tang L."/>
            <person name="Weissenberger G."/>
            <person name="Zhu Y."/>
            <person name="Hemphill L."/>
            <person name="Shang Y."/>
            <person name="Youmans B."/>
            <person name="Ayvaz T."/>
            <person name="Ross M."/>
            <person name="Santibanez J."/>
            <person name="Aqrawi P."/>
            <person name="Gross S."/>
            <person name="Joshi V."/>
            <person name="Fowler G."/>
            <person name="Nazareth L."/>
            <person name="Reid J."/>
            <person name="Worley K."/>
            <person name="Petrosino J."/>
            <person name="Highlander S."/>
            <person name="Gibbs R."/>
        </authorList>
    </citation>
    <scope>NUCLEOTIDE SEQUENCE [LARGE SCALE GENOMIC DNA]</scope>
    <source>
        <strain evidence="1 2">ATCC 51333</strain>
    </source>
</reference>
<dbReference type="InterPro" id="IPR001387">
    <property type="entry name" value="Cro/C1-type_HTH"/>
</dbReference>
<dbReference type="RefSeq" id="WP_004010128.1">
    <property type="nucleotide sequence ID" value="NZ_GL622340.1"/>
</dbReference>
<dbReference type="Pfam" id="PF08965">
    <property type="entry name" value="Aca2_YdiL"/>
    <property type="match status" value="1"/>
</dbReference>
<dbReference type="InterPro" id="IPR010982">
    <property type="entry name" value="Lambda_DNA-bd_dom_sf"/>
</dbReference>
<dbReference type="SUPFAM" id="SSF47413">
    <property type="entry name" value="lambda repressor-like DNA-binding domains"/>
    <property type="match status" value="1"/>
</dbReference>
<organism evidence="1 2">
    <name type="scientific">Mobiluncus curtisii ATCC 51333</name>
    <dbReference type="NCBI Taxonomy" id="887326"/>
    <lineage>
        <taxon>Bacteria</taxon>
        <taxon>Bacillati</taxon>
        <taxon>Actinomycetota</taxon>
        <taxon>Actinomycetes</taxon>
        <taxon>Actinomycetales</taxon>
        <taxon>Actinomycetaceae</taxon>
        <taxon>Mobiluncus</taxon>
    </lineage>
</organism>
<dbReference type="HOGENOM" id="CLU_2130640_0_0_11"/>